<protein>
    <submittedName>
        <fullName evidence="1">Uncharacterized protein</fullName>
    </submittedName>
</protein>
<evidence type="ECO:0000313" key="1">
    <source>
        <dbReference type="EMBL" id="KAK9885419.1"/>
    </source>
</evidence>
<dbReference type="EMBL" id="JARQZJ010000095">
    <property type="protein sequence ID" value="KAK9885419.1"/>
    <property type="molecule type" value="Genomic_DNA"/>
</dbReference>
<dbReference type="AlphaFoldDB" id="A0AAW1V0Q5"/>
<evidence type="ECO:0000313" key="2">
    <source>
        <dbReference type="Proteomes" id="UP001431783"/>
    </source>
</evidence>
<reference evidence="1 2" key="1">
    <citation type="submission" date="2023-03" db="EMBL/GenBank/DDBJ databases">
        <title>Genome insight into feeding habits of ladybird beetles.</title>
        <authorList>
            <person name="Li H.-S."/>
            <person name="Huang Y.-H."/>
            <person name="Pang H."/>
        </authorList>
    </citation>
    <scope>NUCLEOTIDE SEQUENCE [LARGE SCALE GENOMIC DNA]</scope>
    <source>
        <strain evidence="1">SYSU_2023b</strain>
        <tissue evidence="1">Whole body</tissue>
    </source>
</reference>
<organism evidence="1 2">
    <name type="scientific">Henosepilachna vigintioctopunctata</name>
    <dbReference type="NCBI Taxonomy" id="420089"/>
    <lineage>
        <taxon>Eukaryota</taxon>
        <taxon>Metazoa</taxon>
        <taxon>Ecdysozoa</taxon>
        <taxon>Arthropoda</taxon>
        <taxon>Hexapoda</taxon>
        <taxon>Insecta</taxon>
        <taxon>Pterygota</taxon>
        <taxon>Neoptera</taxon>
        <taxon>Endopterygota</taxon>
        <taxon>Coleoptera</taxon>
        <taxon>Polyphaga</taxon>
        <taxon>Cucujiformia</taxon>
        <taxon>Coccinelloidea</taxon>
        <taxon>Coccinellidae</taxon>
        <taxon>Epilachninae</taxon>
        <taxon>Epilachnini</taxon>
        <taxon>Henosepilachna</taxon>
    </lineage>
</organism>
<dbReference type="PANTHER" id="PTHR47644:SF1">
    <property type="entry name" value="PDZ DOMAIN-CONTAINING PROTEIN"/>
    <property type="match status" value="1"/>
</dbReference>
<sequence>MFEKYYVKAPIGCFRCESGYLGNSRVVLNHFDASTQADIHHMAISYESEDEIMARIRNKERRETAHYSKQDIREQYCISERGLGALETERQSLFGCLSSQQNSPCSNRTSFLTACVRQKVPSDENLYDLYKRHPNEYAPYPKRASSLLIFRAAAHDCILYFYIISPKQDYQIRLLIKKSSDCLIERKYPEVEIPENCHAVLSTEVHEVNIDNFPGNTNDSRPIIEISQAKYFINVPDKTESKTIKAPNAGNKTQAKPNVRIVPNFRDVPTYSYYNLFLSLLSIEENAENGLMQTSAAASK</sequence>
<dbReference type="Proteomes" id="UP001431783">
    <property type="component" value="Unassembled WGS sequence"/>
</dbReference>
<gene>
    <name evidence="1" type="ORF">WA026_010915</name>
</gene>
<keyword evidence="2" id="KW-1185">Reference proteome</keyword>
<accession>A0AAW1V0Q5</accession>
<comment type="caution">
    <text evidence="1">The sequence shown here is derived from an EMBL/GenBank/DDBJ whole genome shotgun (WGS) entry which is preliminary data.</text>
</comment>
<name>A0AAW1V0Q5_9CUCU</name>
<proteinExistence type="predicted"/>
<dbReference type="PANTHER" id="PTHR47644">
    <property type="entry name" value="AGAP008221-PA"/>
    <property type="match status" value="1"/>
</dbReference>